<dbReference type="CDD" id="cd22343">
    <property type="entry name" value="PDDEXK_lambda_exonuclease-like"/>
    <property type="match status" value="1"/>
</dbReference>
<dbReference type="GO" id="GO:0051908">
    <property type="term" value="F:double-stranded DNA 5'-3' DNA exonuclease activity"/>
    <property type="evidence" value="ECO:0007669"/>
    <property type="project" value="UniProtKB-EC"/>
</dbReference>
<dbReference type="EMBL" id="JBHTJO010000001">
    <property type="protein sequence ID" value="MFD0987415.1"/>
    <property type="molecule type" value="Genomic_DNA"/>
</dbReference>
<reference evidence="3" key="1">
    <citation type="journal article" date="2019" name="Int. J. Syst. Evol. Microbiol.">
        <title>The Global Catalogue of Microorganisms (GCM) 10K type strain sequencing project: providing services to taxonomists for standard genome sequencing and annotation.</title>
        <authorList>
            <consortium name="The Broad Institute Genomics Platform"/>
            <consortium name="The Broad Institute Genome Sequencing Center for Infectious Disease"/>
            <person name="Wu L."/>
            <person name="Ma J."/>
        </authorList>
    </citation>
    <scope>NUCLEOTIDE SEQUENCE [LARGE SCALE GENOMIC DNA]</scope>
    <source>
        <strain evidence="3">CCUG 61697</strain>
    </source>
</reference>
<dbReference type="EC" id="3.1.11.3" evidence="2"/>
<dbReference type="InterPro" id="IPR011335">
    <property type="entry name" value="Restrct_endonuc-II-like"/>
</dbReference>
<keyword evidence="2" id="KW-0269">Exonuclease</keyword>
<protein>
    <submittedName>
        <fullName evidence="2">Lambda exonuclease family protein</fullName>
        <ecNumber evidence="2">3.1.11.3</ecNumber>
    </submittedName>
</protein>
<dbReference type="RefSeq" id="WP_379089351.1">
    <property type="nucleotide sequence ID" value="NZ_JBHTJO010000001.1"/>
</dbReference>
<proteinExistence type="predicted"/>
<dbReference type="SUPFAM" id="SSF52980">
    <property type="entry name" value="Restriction endonuclease-like"/>
    <property type="match status" value="1"/>
</dbReference>
<dbReference type="InterPro" id="IPR011604">
    <property type="entry name" value="PDDEXK-like_dom_sf"/>
</dbReference>
<organism evidence="2 3">
    <name type="scientific">Methyloligella solikamskensis</name>
    <dbReference type="NCBI Taxonomy" id="1177756"/>
    <lineage>
        <taxon>Bacteria</taxon>
        <taxon>Pseudomonadati</taxon>
        <taxon>Pseudomonadota</taxon>
        <taxon>Alphaproteobacteria</taxon>
        <taxon>Hyphomicrobiales</taxon>
        <taxon>Hyphomicrobiaceae</taxon>
        <taxon>Methyloligella</taxon>
    </lineage>
</organism>
<evidence type="ECO:0000313" key="3">
    <source>
        <dbReference type="Proteomes" id="UP001597102"/>
    </source>
</evidence>
<keyword evidence="2" id="KW-0540">Nuclease</keyword>
<dbReference type="Pfam" id="PF09588">
    <property type="entry name" value="YqaJ"/>
    <property type="match status" value="1"/>
</dbReference>
<dbReference type="PANTHER" id="PTHR46609:SF6">
    <property type="entry name" value="EXONUCLEASE, PHAGE-TYPE_RECB, C-TERMINAL DOMAIN-CONTAINING PROTEIN-RELATED"/>
    <property type="match status" value="1"/>
</dbReference>
<dbReference type="Gene3D" id="3.90.320.10">
    <property type="match status" value="1"/>
</dbReference>
<evidence type="ECO:0000313" key="2">
    <source>
        <dbReference type="EMBL" id="MFD0987415.1"/>
    </source>
</evidence>
<dbReference type="PANTHER" id="PTHR46609">
    <property type="entry name" value="EXONUCLEASE, PHAGE-TYPE/RECB, C-TERMINAL DOMAIN-CONTAINING PROTEIN"/>
    <property type="match status" value="1"/>
</dbReference>
<dbReference type="Proteomes" id="UP001597102">
    <property type="component" value="Unassembled WGS sequence"/>
</dbReference>
<dbReference type="InterPro" id="IPR019080">
    <property type="entry name" value="YqaJ_viral_recombinase"/>
</dbReference>
<keyword evidence="3" id="KW-1185">Reference proteome</keyword>
<gene>
    <name evidence="2" type="ORF">ACFQ2F_09940</name>
</gene>
<feature type="domain" description="YqaJ viral recombinase" evidence="1">
    <location>
        <begin position="12"/>
        <end position="150"/>
    </location>
</feature>
<evidence type="ECO:0000259" key="1">
    <source>
        <dbReference type="Pfam" id="PF09588"/>
    </source>
</evidence>
<name>A0ABW3JB92_9HYPH</name>
<sequence length="218" mass="24613">MLVLNCEQGSEKWALARAGIPTASEFSCLLAKGRGGKESKARRTYLLKLAGERLTGVPMENYTNAHMERGRVMEAEARDLYAFLTDTDPDQVGFIRRGDTGCSPDGLLGTKGAIEIKTKMAHLHLDCLLRDEFPEEHKAQCQGILWITERDWIDLVIYWPNLPLIVKRAWRDEPYIEELASAVGRFNEELLEVVEKVEKYRRDHGPTAAILEAIEAVS</sequence>
<comment type="caution">
    <text evidence="2">The sequence shown here is derived from an EMBL/GenBank/DDBJ whole genome shotgun (WGS) entry which is preliminary data.</text>
</comment>
<dbReference type="InterPro" id="IPR051703">
    <property type="entry name" value="NF-kappa-B_Signaling_Reg"/>
</dbReference>
<keyword evidence="2" id="KW-0378">Hydrolase</keyword>
<accession>A0ABW3JB92</accession>